<dbReference type="Gene3D" id="2.40.420.20">
    <property type="match status" value="1"/>
</dbReference>
<name>A0ABW3Q5X6_9BACT</name>
<gene>
    <name evidence="8" type="ORF">ACFQ4C_06965</name>
</gene>
<dbReference type="Pfam" id="PF25954">
    <property type="entry name" value="Beta-barrel_RND_2"/>
    <property type="match status" value="1"/>
</dbReference>
<accession>A0ABW3Q5X6</accession>
<protein>
    <submittedName>
        <fullName evidence="8">Efflux RND transporter periplasmic adaptor subunit</fullName>
    </submittedName>
</protein>
<evidence type="ECO:0000259" key="4">
    <source>
        <dbReference type="Pfam" id="PF19335"/>
    </source>
</evidence>
<feature type="compositionally biased region" description="Basic and acidic residues" evidence="2">
    <location>
        <begin position="37"/>
        <end position="52"/>
    </location>
</feature>
<feature type="domain" description="CusB-like three alpha-helical bundle" evidence="5">
    <location>
        <begin position="173"/>
        <end position="222"/>
    </location>
</feature>
<keyword evidence="9" id="KW-1185">Reference proteome</keyword>
<evidence type="ECO:0000313" key="9">
    <source>
        <dbReference type="Proteomes" id="UP001597116"/>
    </source>
</evidence>
<dbReference type="Gene3D" id="6.10.140.730">
    <property type="match status" value="1"/>
</dbReference>
<dbReference type="InterPro" id="IPR058792">
    <property type="entry name" value="Beta-barrel_RND_2"/>
</dbReference>
<reference evidence="9" key="1">
    <citation type="journal article" date="2019" name="Int. J. Syst. Evol. Microbiol.">
        <title>The Global Catalogue of Microorganisms (GCM) 10K type strain sequencing project: providing services to taxonomists for standard genome sequencing and annotation.</title>
        <authorList>
            <consortium name="The Broad Institute Genomics Platform"/>
            <consortium name="The Broad Institute Genome Sequencing Center for Infectious Disease"/>
            <person name="Wu L."/>
            <person name="Ma J."/>
        </authorList>
    </citation>
    <scope>NUCLEOTIDE SEQUENCE [LARGE SCALE GENOMIC DNA]</scope>
    <source>
        <strain evidence="9">CCUG 55608</strain>
    </source>
</reference>
<organism evidence="8 9">
    <name type="scientific">Larkinella insperata</name>
    <dbReference type="NCBI Taxonomy" id="332158"/>
    <lineage>
        <taxon>Bacteria</taxon>
        <taxon>Pseudomonadati</taxon>
        <taxon>Bacteroidota</taxon>
        <taxon>Cytophagia</taxon>
        <taxon>Cytophagales</taxon>
        <taxon>Spirosomataceae</taxon>
        <taxon>Larkinella</taxon>
    </lineage>
</organism>
<dbReference type="InterPro" id="IPR045800">
    <property type="entry name" value="HMBD"/>
</dbReference>
<proteinExistence type="predicted"/>
<feature type="chain" id="PRO_5046558199" evidence="3">
    <location>
        <begin position="32"/>
        <end position="474"/>
    </location>
</feature>
<evidence type="ECO:0000256" key="1">
    <source>
        <dbReference type="ARBA" id="ARBA00022448"/>
    </source>
</evidence>
<dbReference type="Proteomes" id="UP001597116">
    <property type="component" value="Unassembled WGS sequence"/>
</dbReference>
<dbReference type="PANTHER" id="PTHR30097">
    <property type="entry name" value="CATION EFFLUX SYSTEM PROTEIN CUSB"/>
    <property type="match status" value="1"/>
</dbReference>
<keyword evidence="3" id="KW-0732">Signal</keyword>
<evidence type="ECO:0000259" key="7">
    <source>
        <dbReference type="Pfam" id="PF25954"/>
    </source>
</evidence>
<dbReference type="Pfam" id="PF25869">
    <property type="entry name" value="3HB_CusB"/>
    <property type="match status" value="1"/>
</dbReference>
<feature type="domain" description="CusB-like barrel-sandwich hybrid" evidence="6">
    <location>
        <begin position="140"/>
        <end position="238"/>
    </location>
</feature>
<feature type="region of interest" description="Disordered" evidence="2">
    <location>
        <begin position="243"/>
        <end position="279"/>
    </location>
</feature>
<dbReference type="InterPro" id="IPR051909">
    <property type="entry name" value="MFP_Cation_Efflux"/>
</dbReference>
<comment type="caution">
    <text evidence="8">The sequence shown here is derived from an EMBL/GenBank/DDBJ whole genome shotgun (WGS) entry which is preliminary data.</text>
</comment>
<dbReference type="InterPro" id="IPR058790">
    <property type="entry name" value="BSH_CusB"/>
</dbReference>
<dbReference type="RefSeq" id="WP_379883950.1">
    <property type="nucleotide sequence ID" value="NZ_JBHTLP010000003.1"/>
</dbReference>
<dbReference type="Gene3D" id="2.40.30.170">
    <property type="match status" value="1"/>
</dbReference>
<evidence type="ECO:0000256" key="2">
    <source>
        <dbReference type="SAM" id="MobiDB-lite"/>
    </source>
</evidence>
<feature type="domain" description="CusB-like beta-barrel" evidence="7">
    <location>
        <begin position="308"/>
        <end position="382"/>
    </location>
</feature>
<evidence type="ECO:0000256" key="3">
    <source>
        <dbReference type="SAM" id="SignalP"/>
    </source>
</evidence>
<keyword evidence="1" id="KW-0813">Transport</keyword>
<dbReference type="InterPro" id="IPR058791">
    <property type="entry name" value="3HB_CusB"/>
</dbReference>
<dbReference type="EMBL" id="JBHTLP010000003">
    <property type="protein sequence ID" value="MFD1140841.1"/>
    <property type="molecule type" value="Genomic_DNA"/>
</dbReference>
<sequence length="474" mass="51090">MNASLKNKQSGLWVGLLLLLLAGCLSPESNGTGNDADSLHQEAHAGHHHPAEEYTCPMHPQIVQSQPGSCPICGMDLVKKASPGLGDSLSANEEMKALLQPTNTLVVANIATVRPERKQRPITLQAQGVVSYDTRRLYSLPARFGGRIERLYVRYNFQPIRKGQKLLELYSPDIITAQRELLFLLKADAQNAPLIDSARQKLRLLGLTDEQIRDLIRRQTPSYSLAVYSPYDGYVVEETVTPAPVSASPPVSNPGSPAGMESMGSGAAPTGSAPASPMVPASSPLLLREGQYVQAGQTLFRVVNPSRLWAEFRLYAADASGIKPGTPLSITVDQVSGQPRPARVDFIVPFFEENGQFVTVRSYLPATAGLRVGQLVRAKISRTSPPALWVPTSAVLDLGNEQIVFVRQAGPGKNDQGAASQAASFRPVRVQLGARAEGMVAIRLGLTAEQDIAQNAQFMIDSESFVNLSDLPTP</sequence>
<feature type="domain" description="Heavy metal binding" evidence="4">
    <location>
        <begin position="54"/>
        <end position="80"/>
    </location>
</feature>
<dbReference type="PANTHER" id="PTHR30097:SF4">
    <property type="entry name" value="SLR6042 PROTEIN"/>
    <property type="match status" value="1"/>
</dbReference>
<evidence type="ECO:0000313" key="8">
    <source>
        <dbReference type="EMBL" id="MFD1140841.1"/>
    </source>
</evidence>
<evidence type="ECO:0000259" key="6">
    <source>
        <dbReference type="Pfam" id="PF25919"/>
    </source>
</evidence>
<feature type="signal peptide" evidence="3">
    <location>
        <begin position="1"/>
        <end position="31"/>
    </location>
</feature>
<feature type="region of interest" description="Disordered" evidence="2">
    <location>
        <begin position="30"/>
        <end position="53"/>
    </location>
</feature>
<dbReference type="PROSITE" id="PS51257">
    <property type="entry name" value="PROKAR_LIPOPROTEIN"/>
    <property type="match status" value="1"/>
</dbReference>
<evidence type="ECO:0000259" key="5">
    <source>
        <dbReference type="Pfam" id="PF25869"/>
    </source>
</evidence>
<dbReference type="Pfam" id="PF19335">
    <property type="entry name" value="HMBD"/>
    <property type="match status" value="1"/>
</dbReference>
<dbReference type="Pfam" id="PF25919">
    <property type="entry name" value="BSH_CusB"/>
    <property type="match status" value="1"/>
</dbReference>